<dbReference type="Gene3D" id="1.10.10.2840">
    <property type="entry name" value="PucR C-terminal helix-turn-helix domain"/>
    <property type="match status" value="2"/>
</dbReference>
<dbReference type="InterPro" id="IPR025736">
    <property type="entry name" value="PucR_C-HTH_dom"/>
</dbReference>
<gene>
    <name evidence="2" type="ORF">FH965_04505</name>
</gene>
<name>A0A516RKF5_STRST</name>
<reference evidence="2 3" key="1">
    <citation type="journal article" date="2019" name="J. Ind. Microbiol. Biotechnol.">
        <title>The complete genomic sequence of Streptomyces spectabilis NRRL-2792 and identification of secondary metabolite biosynthetic gene clusters.</title>
        <authorList>
            <person name="Sinha A."/>
            <person name="Phillips-Salemka S."/>
            <person name="Niraula T.A."/>
            <person name="Short K.A."/>
            <person name="Niraula N.P."/>
        </authorList>
    </citation>
    <scope>NUCLEOTIDE SEQUENCE [LARGE SCALE GENOMIC DNA]</scope>
    <source>
        <strain evidence="2 3">NRRL 2792</strain>
    </source>
</reference>
<evidence type="ECO:0000313" key="2">
    <source>
        <dbReference type="EMBL" id="QDQ16124.1"/>
    </source>
</evidence>
<feature type="domain" description="PucR C-terminal helix-turn-helix" evidence="1">
    <location>
        <begin position="361"/>
        <end position="404"/>
    </location>
</feature>
<dbReference type="EMBL" id="CP040916">
    <property type="protein sequence ID" value="QDQ16124.1"/>
    <property type="molecule type" value="Genomic_DNA"/>
</dbReference>
<protein>
    <submittedName>
        <fullName evidence="2">PucR family transcriptional regulator</fullName>
    </submittedName>
</protein>
<dbReference type="Pfam" id="PF13556">
    <property type="entry name" value="HTH_30"/>
    <property type="match status" value="1"/>
</dbReference>
<dbReference type="Proteomes" id="UP000316806">
    <property type="component" value="Chromosome"/>
</dbReference>
<evidence type="ECO:0000313" key="3">
    <source>
        <dbReference type="Proteomes" id="UP000316806"/>
    </source>
</evidence>
<dbReference type="InterPro" id="IPR051448">
    <property type="entry name" value="CdaR-like_regulators"/>
</dbReference>
<dbReference type="PANTHER" id="PTHR33744:SF1">
    <property type="entry name" value="DNA-BINDING TRANSCRIPTIONAL ACTIVATOR ADER"/>
    <property type="match status" value="1"/>
</dbReference>
<sequence length="529" mass="55913">MQRIADWLARALKAQVLVSDPGGVLAASPETAAEALAEAFLRGHREGLARDRSQGPHTRLFPLSTSSAGEAHSLATAGDASWAPDTSAGGASWARGSTAVGASWAGTGAAVGDLPVVGAVSAADDGNTVLAVARRSPSFDEADLRLMRHAARLLGLLDQARREHRAAADAAHAARTAAVELLLDAEVDKARRVMATQAPGLLTPDAVRVFVVDTAQDRRDAVLRRCVAGTAGRALVVADPREDRRILVVEPIRPRRTGDAVATELTRLVADLGADASLGGSGTHPMVMVADALQEAITAQRFALRRPDAVALSAQSTDLVSVLPKDAARRWARGLLDPLLGPDAQGEQMRDTLPTALAYPYTVAARRLRVHRNTVRRRVAKAAELLGMDFTTVRDRATVGLALDLLAERQRPERSLTLVGGATPTLAALLASPEARAWADNLLCGARGDRRNLLATAAVWLAHDAHIEPTARALGFSEFTVRSHLRALESHMARDLGSLGGLRDLQFSLHILAGEVGVTDTRGDLCSTP</sequence>
<dbReference type="AlphaFoldDB" id="A0A516RKF5"/>
<proteinExistence type="predicted"/>
<dbReference type="InterPro" id="IPR042070">
    <property type="entry name" value="PucR_C-HTH_sf"/>
</dbReference>
<evidence type="ECO:0000259" key="1">
    <source>
        <dbReference type="Pfam" id="PF13556"/>
    </source>
</evidence>
<accession>A0A516RKF5</accession>
<organism evidence="2 3">
    <name type="scientific">Streptomyces spectabilis</name>
    <dbReference type="NCBI Taxonomy" id="68270"/>
    <lineage>
        <taxon>Bacteria</taxon>
        <taxon>Bacillati</taxon>
        <taxon>Actinomycetota</taxon>
        <taxon>Actinomycetes</taxon>
        <taxon>Kitasatosporales</taxon>
        <taxon>Streptomycetaceae</taxon>
        <taxon>Streptomyces</taxon>
    </lineage>
</organism>
<dbReference type="PANTHER" id="PTHR33744">
    <property type="entry name" value="CARBOHYDRATE DIACID REGULATOR"/>
    <property type="match status" value="1"/>
</dbReference>